<evidence type="ECO:0000313" key="1">
    <source>
        <dbReference type="EMBL" id="KAI4303128.1"/>
    </source>
</evidence>
<reference evidence="2" key="1">
    <citation type="journal article" date="2023" name="Front. Plant Sci.">
        <title>Chromosomal-level genome assembly of Melastoma candidum provides insights into trichome evolution.</title>
        <authorList>
            <person name="Zhong Y."/>
            <person name="Wu W."/>
            <person name="Sun C."/>
            <person name="Zou P."/>
            <person name="Liu Y."/>
            <person name="Dai S."/>
            <person name="Zhou R."/>
        </authorList>
    </citation>
    <scope>NUCLEOTIDE SEQUENCE [LARGE SCALE GENOMIC DNA]</scope>
</reference>
<proteinExistence type="predicted"/>
<accession>A0ACB9L178</accession>
<dbReference type="Proteomes" id="UP001057402">
    <property type="component" value="Chromosome 12"/>
</dbReference>
<organism evidence="1 2">
    <name type="scientific">Melastoma candidum</name>
    <dbReference type="NCBI Taxonomy" id="119954"/>
    <lineage>
        <taxon>Eukaryota</taxon>
        <taxon>Viridiplantae</taxon>
        <taxon>Streptophyta</taxon>
        <taxon>Embryophyta</taxon>
        <taxon>Tracheophyta</taxon>
        <taxon>Spermatophyta</taxon>
        <taxon>Magnoliopsida</taxon>
        <taxon>eudicotyledons</taxon>
        <taxon>Gunneridae</taxon>
        <taxon>Pentapetalae</taxon>
        <taxon>rosids</taxon>
        <taxon>malvids</taxon>
        <taxon>Myrtales</taxon>
        <taxon>Melastomataceae</taxon>
        <taxon>Melastomatoideae</taxon>
        <taxon>Melastomateae</taxon>
        <taxon>Melastoma</taxon>
    </lineage>
</organism>
<keyword evidence="2" id="KW-1185">Reference proteome</keyword>
<comment type="caution">
    <text evidence="1">The sequence shown here is derived from an EMBL/GenBank/DDBJ whole genome shotgun (WGS) entry which is preliminary data.</text>
</comment>
<name>A0ACB9L178_9MYRT</name>
<sequence>MEKKDETDDDRNHLKSTPRGDLMSAPVFGDCDAAPPSLGFMDMLGGPSYHDYYFNYGSGGGAPSLFDLLQQPPPPPIHQQAASGSSIPWEDRRRQQQVEPSTAAAAAESSEVVNAPTTPNSSSVSCSSTEWGNAEKTGEGKEEEEGQDQDSKTKKQLKAKKMTQKRQREPRVAFMTKSEVDHLDDGYRWRKYGQKAVKNSPFPRSYYRCTSGGCGVKKRVERSSDDPTIVVTTYEGQHNHLSPAMPRGALGFPQDLSVYGGGPPVQPSFLHRINYPFPFSPTSTSPHPIIPPPNTLTHFDSAPANFSSPFLSSLLEDRKRFGPLQPPSSSTTPATTAPPPTTTSTSTTASLAARDQGLLQDIISPSQTWKDPKQE</sequence>
<evidence type="ECO:0000313" key="2">
    <source>
        <dbReference type="Proteomes" id="UP001057402"/>
    </source>
</evidence>
<gene>
    <name evidence="1" type="ORF">MLD38_038797</name>
</gene>
<protein>
    <submittedName>
        <fullName evidence="1">Uncharacterized protein</fullName>
    </submittedName>
</protein>
<dbReference type="EMBL" id="CM042891">
    <property type="protein sequence ID" value="KAI4303128.1"/>
    <property type="molecule type" value="Genomic_DNA"/>
</dbReference>